<name>A0A8S1NJJ3_PARPR</name>
<reference evidence="2" key="1">
    <citation type="submission" date="2021-01" db="EMBL/GenBank/DDBJ databases">
        <authorList>
            <consortium name="Genoscope - CEA"/>
            <person name="William W."/>
        </authorList>
    </citation>
    <scope>NUCLEOTIDE SEQUENCE</scope>
</reference>
<dbReference type="Proteomes" id="UP000688137">
    <property type="component" value="Unassembled WGS sequence"/>
</dbReference>
<keyword evidence="3" id="KW-1185">Reference proteome</keyword>
<feature type="region of interest" description="Disordered" evidence="1">
    <location>
        <begin position="1"/>
        <end position="20"/>
    </location>
</feature>
<dbReference type="EMBL" id="CAJJDM010000086">
    <property type="protein sequence ID" value="CAD8089155.1"/>
    <property type="molecule type" value="Genomic_DNA"/>
</dbReference>
<dbReference type="AlphaFoldDB" id="A0A8S1NJJ3"/>
<gene>
    <name evidence="2" type="ORF">PPRIM_AZ9-3.1.T0830019</name>
</gene>
<accession>A0A8S1NJJ3</accession>
<protein>
    <submittedName>
        <fullName evidence="2">Uncharacterized protein</fullName>
    </submittedName>
</protein>
<evidence type="ECO:0000313" key="3">
    <source>
        <dbReference type="Proteomes" id="UP000688137"/>
    </source>
</evidence>
<sequence length="111" mass="13172">MPQQQQKNLDENPEQYQNSQQTQQKIYLKILLVVGINKSHNFANKTYFKNQIKFNSNQIRLIQMDNQEKLDKDFSQRQQNINIITSCWKFGLFNISLNTYLTNSLIITNSL</sequence>
<proteinExistence type="predicted"/>
<evidence type="ECO:0000256" key="1">
    <source>
        <dbReference type="SAM" id="MobiDB-lite"/>
    </source>
</evidence>
<evidence type="ECO:0000313" key="2">
    <source>
        <dbReference type="EMBL" id="CAD8089155.1"/>
    </source>
</evidence>
<organism evidence="2 3">
    <name type="scientific">Paramecium primaurelia</name>
    <dbReference type="NCBI Taxonomy" id="5886"/>
    <lineage>
        <taxon>Eukaryota</taxon>
        <taxon>Sar</taxon>
        <taxon>Alveolata</taxon>
        <taxon>Ciliophora</taxon>
        <taxon>Intramacronucleata</taxon>
        <taxon>Oligohymenophorea</taxon>
        <taxon>Peniculida</taxon>
        <taxon>Parameciidae</taxon>
        <taxon>Paramecium</taxon>
    </lineage>
</organism>
<comment type="caution">
    <text evidence="2">The sequence shown here is derived from an EMBL/GenBank/DDBJ whole genome shotgun (WGS) entry which is preliminary data.</text>
</comment>